<reference evidence="3" key="1">
    <citation type="submission" date="2020-07" db="EMBL/GenBank/DDBJ databases">
        <title>Complete genome sequencing of Coprobacter sp. strain 2CBH44.</title>
        <authorList>
            <person name="Sakamoto M."/>
            <person name="Murakami T."/>
            <person name="Mori H."/>
        </authorList>
    </citation>
    <scope>NUCLEOTIDE SEQUENCE [LARGE SCALE GENOMIC DNA]</scope>
    <source>
        <strain evidence="3">2CBH44</strain>
    </source>
</reference>
<name>A0A7G1HUK1_9BACT</name>
<dbReference type="KEGG" id="copr:Cop2CBH44_04470"/>
<organism evidence="2 3">
    <name type="scientific">Coprobacter secundus subsp. similis</name>
    <dbReference type="NCBI Taxonomy" id="2751153"/>
    <lineage>
        <taxon>Bacteria</taxon>
        <taxon>Pseudomonadati</taxon>
        <taxon>Bacteroidota</taxon>
        <taxon>Bacteroidia</taxon>
        <taxon>Bacteroidales</taxon>
        <taxon>Barnesiellaceae</taxon>
        <taxon>Coprobacter</taxon>
    </lineage>
</organism>
<dbReference type="RefSeq" id="WP_021929970.1">
    <property type="nucleotide sequence ID" value="NZ_AP023322.1"/>
</dbReference>
<dbReference type="Pfam" id="PF03358">
    <property type="entry name" value="FMN_red"/>
    <property type="match status" value="1"/>
</dbReference>
<dbReference type="InterPro" id="IPR005025">
    <property type="entry name" value="FMN_Rdtase-like_dom"/>
</dbReference>
<keyword evidence="3" id="KW-1185">Reference proteome</keyword>
<evidence type="ECO:0000259" key="1">
    <source>
        <dbReference type="Pfam" id="PF03358"/>
    </source>
</evidence>
<dbReference type="SUPFAM" id="SSF52218">
    <property type="entry name" value="Flavoproteins"/>
    <property type="match status" value="1"/>
</dbReference>
<sequence>MSKNILILSSSPRLGGNSDTLCNEFMRGAIEGKNQVEKIFLRDKTIYPCTGCGVCSQYQKPCPQKDDAAEIIGKMLAADVIVMGTPVYFYAMSAQMKILIDRCCGPYTEMKNKEFYFIATAAEENEEIMDRIVANFMGFLDCLENPEVKGTVFCGGVWHAGEIKGSPKLQEAFEMGKRA</sequence>
<dbReference type="EMBL" id="AP023322">
    <property type="protein sequence ID" value="BCI62094.1"/>
    <property type="molecule type" value="Genomic_DNA"/>
</dbReference>
<dbReference type="PANTHER" id="PTHR43741">
    <property type="entry name" value="FMN-DEPENDENT NADH-AZOREDUCTASE 1"/>
    <property type="match status" value="1"/>
</dbReference>
<protein>
    <submittedName>
        <fullName evidence="2">FMN reductase</fullName>
    </submittedName>
</protein>
<accession>A0A7G1HUK1</accession>
<dbReference type="PANTHER" id="PTHR43741:SF4">
    <property type="entry name" value="FMN-DEPENDENT NADH:QUINONE OXIDOREDUCTASE"/>
    <property type="match status" value="1"/>
</dbReference>
<dbReference type="AlphaFoldDB" id="A0A7G1HUK1"/>
<evidence type="ECO:0000313" key="3">
    <source>
        <dbReference type="Proteomes" id="UP000594042"/>
    </source>
</evidence>
<feature type="domain" description="NADPH-dependent FMN reductase-like" evidence="1">
    <location>
        <begin position="4"/>
        <end position="124"/>
    </location>
</feature>
<dbReference type="Gene3D" id="3.40.50.360">
    <property type="match status" value="1"/>
</dbReference>
<gene>
    <name evidence="2" type="ORF">Cop2CBH44_04470</name>
</gene>
<dbReference type="InterPro" id="IPR029039">
    <property type="entry name" value="Flavoprotein-like_sf"/>
</dbReference>
<proteinExistence type="predicted"/>
<dbReference type="Proteomes" id="UP000594042">
    <property type="component" value="Chromosome"/>
</dbReference>
<evidence type="ECO:0000313" key="2">
    <source>
        <dbReference type="EMBL" id="BCI62094.1"/>
    </source>
</evidence>
<dbReference type="InterPro" id="IPR050104">
    <property type="entry name" value="FMN-dep_NADH:Q_OxRdtase_AzoR1"/>
</dbReference>
<dbReference type="GO" id="GO:0016491">
    <property type="term" value="F:oxidoreductase activity"/>
    <property type="evidence" value="ECO:0007669"/>
    <property type="project" value="InterPro"/>
</dbReference>